<proteinExistence type="predicted"/>
<evidence type="ECO:0000313" key="1">
    <source>
        <dbReference type="EMBL" id="CAG8803934.1"/>
    </source>
</evidence>
<accession>A0ACA9RRW9</accession>
<sequence length="118" mass="13499">QAVCELQISGDSLKRFVNTRWTSAYEYTLSVVQFQCAFIKELVASATFLDNDDNEEDILIILNIIHLNNETFQVDESNIDSEEELYNYEEIDENESVISNNEGQDVFDFDSADLAAEL</sequence>
<protein>
    <submittedName>
        <fullName evidence="1">15341_t:CDS:1</fullName>
    </submittedName>
</protein>
<organism evidence="1 2">
    <name type="scientific">Racocetra persica</name>
    <dbReference type="NCBI Taxonomy" id="160502"/>
    <lineage>
        <taxon>Eukaryota</taxon>
        <taxon>Fungi</taxon>
        <taxon>Fungi incertae sedis</taxon>
        <taxon>Mucoromycota</taxon>
        <taxon>Glomeromycotina</taxon>
        <taxon>Glomeromycetes</taxon>
        <taxon>Diversisporales</taxon>
        <taxon>Gigasporaceae</taxon>
        <taxon>Racocetra</taxon>
    </lineage>
</organism>
<gene>
    <name evidence="1" type="ORF">RPERSI_LOCUS21619</name>
</gene>
<dbReference type="Proteomes" id="UP000789920">
    <property type="component" value="Unassembled WGS sequence"/>
</dbReference>
<feature type="non-terminal residue" evidence="1">
    <location>
        <position position="1"/>
    </location>
</feature>
<comment type="caution">
    <text evidence="1">The sequence shown here is derived from an EMBL/GenBank/DDBJ whole genome shotgun (WGS) entry which is preliminary data.</text>
</comment>
<name>A0ACA9RRW9_9GLOM</name>
<dbReference type="EMBL" id="CAJVQC010063767">
    <property type="protein sequence ID" value="CAG8803934.1"/>
    <property type="molecule type" value="Genomic_DNA"/>
</dbReference>
<evidence type="ECO:0000313" key="2">
    <source>
        <dbReference type="Proteomes" id="UP000789920"/>
    </source>
</evidence>
<feature type="non-terminal residue" evidence="1">
    <location>
        <position position="118"/>
    </location>
</feature>
<reference evidence="1" key="1">
    <citation type="submission" date="2021-06" db="EMBL/GenBank/DDBJ databases">
        <authorList>
            <person name="Kallberg Y."/>
            <person name="Tangrot J."/>
            <person name="Rosling A."/>
        </authorList>
    </citation>
    <scope>NUCLEOTIDE SEQUENCE</scope>
    <source>
        <strain evidence="1">MA461A</strain>
    </source>
</reference>
<keyword evidence="2" id="KW-1185">Reference proteome</keyword>